<dbReference type="EMBL" id="JAPQKS010000009">
    <property type="protein sequence ID" value="KAJ5214994.1"/>
    <property type="molecule type" value="Genomic_DNA"/>
</dbReference>
<organism evidence="3 4">
    <name type="scientific">Penicillium chermesinum</name>
    <dbReference type="NCBI Taxonomy" id="63820"/>
    <lineage>
        <taxon>Eukaryota</taxon>
        <taxon>Fungi</taxon>
        <taxon>Dikarya</taxon>
        <taxon>Ascomycota</taxon>
        <taxon>Pezizomycotina</taxon>
        <taxon>Eurotiomycetes</taxon>
        <taxon>Eurotiomycetidae</taxon>
        <taxon>Eurotiales</taxon>
        <taxon>Aspergillaceae</taxon>
        <taxon>Penicillium</taxon>
    </lineage>
</organism>
<comment type="caution">
    <text evidence="3">The sequence shown here is derived from an EMBL/GenBank/DDBJ whole genome shotgun (WGS) entry which is preliminary data.</text>
</comment>
<keyword evidence="4" id="KW-1185">Reference proteome</keyword>
<feature type="signal peptide" evidence="2">
    <location>
        <begin position="1"/>
        <end position="20"/>
    </location>
</feature>
<reference evidence="3" key="1">
    <citation type="submission" date="2022-11" db="EMBL/GenBank/DDBJ databases">
        <authorList>
            <person name="Petersen C."/>
        </authorList>
    </citation>
    <scope>NUCLEOTIDE SEQUENCE</scope>
    <source>
        <strain evidence="3">IBT 19713</strain>
    </source>
</reference>
<proteinExistence type="predicted"/>
<feature type="compositionally biased region" description="Polar residues" evidence="1">
    <location>
        <begin position="78"/>
        <end position="87"/>
    </location>
</feature>
<evidence type="ECO:0000313" key="4">
    <source>
        <dbReference type="Proteomes" id="UP001150941"/>
    </source>
</evidence>
<gene>
    <name evidence="3" type="ORF">N7468_010673</name>
</gene>
<dbReference type="OrthoDB" id="4519222at2759"/>
<name>A0A9W9N829_9EURO</name>
<evidence type="ECO:0000256" key="2">
    <source>
        <dbReference type="SAM" id="SignalP"/>
    </source>
</evidence>
<keyword evidence="2" id="KW-0732">Signal</keyword>
<evidence type="ECO:0008006" key="5">
    <source>
        <dbReference type="Google" id="ProtNLM"/>
    </source>
</evidence>
<dbReference type="Proteomes" id="UP001150941">
    <property type="component" value="Unassembled WGS sequence"/>
</dbReference>
<protein>
    <recommendedName>
        <fullName evidence="5">Apple domain-containing protein</fullName>
    </recommendedName>
</protein>
<accession>A0A9W9N829</accession>
<feature type="chain" id="PRO_5040915690" description="Apple domain-containing protein" evidence="2">
    <location>
        <begin position="21"/>
        <end position="194"/>
    </location>
</feature>
<dbReference type="RefSeq" id="XP_058325491.1">
    <property type="nucleotide sequence ID" value="XM_058479968.1"/>
</dbReference>
<evidence type="ECO:0000313" key="3">
    <source>
        <dbReference type="EMBL" id="KAJ5214994.1"/>
    </source>
</evidence>
<sequence length="194" mass="20939">MRVSGSGALALLFAPGYVLSAGFCDNIQPCVPTKWVTDMGTFDCTIGDGQYDCKTVPGTVPPHLKPGASRDGDKGNQKPPSTGSYDSPCNGGKWKGLCLKGCHESLLNIDGIEYERRCYQSMTGVTHTTVAGYSSPAQCLQKECTGDDNCLGIEWAYNVDNPPCWVARRAGPTYKPETRDYNTYHALVKKGEVA</sequence>
<dbReference type="GeneID" id="83207272"/>
<feature type="region of interest" description="Disordered" evidence="1">
    <location>
        <begin position="62"/>
        <end position="87"/>
    </location>
</feature>
<evidence type="ECO:0000256" key="1">
    <source>
        <dbReference type="SAM" id="MobiDB-lite"/>
    </source>
</evidence>
<reference evidence="3" key="2">
    <citation type="journal article" date="2023" name="IMA Fungus">
        <title>Comparative genomic study of the Penicillium genus elucidates a diverse pangenome and 15 lateral gene transfer events.</title>
        <authorList>
            <person name="Petersen C."/>
            <person name="Sorensen T."/>
            <person name="Nielsen M.R."/>
            <person name="Sondergaard T.E."/>
            <person name="Sorensen J.L."/>
            <person name="Fitzpatrick D.A."/>
            <person name="Frisvad J.C."/>
            <person name="Nielsen K.L."/>
        </authorList>
    </citation>
    <scope>NUCLEOTIDE SEQUENCE</scope>
    <source>
        <strain evidence="3">IBT 19713</strain>
    </source>
</reference>
<dbReference type="AlphaFoldDB" id="A0A9W9N829"/>